<gene>
    <name evidence="1" type="primary">LOC107804753</name>
</gene>
<dbReference type="AlphaFoldDB" id="A0A1S4B5U6"/>
<dbReference type="KEGG" id="nta:107804753"/>
<name>A0A1S4B5U6_TOBAC</name>
<sequence length="181" mass="21396">MSLNGKKKIQNLEEIDITNNTEDGREETNKAHAEYIIWLNTQDSFLSQKANIQWFDKCDRNTQFFHRKLREKRIRLQLNRIKNHKGNWVQGDEQIAKAAIRYFNSNFNLRTPTLDLSIMNCISTKITQEDRDNLDIEPYVDEIRHAVFSLSATSTARPDGDNRTFFHTCWDIIRDDINDFV</sequence>
<protein>
    <submittedName>
        <fullName evidence="1">Uncharacterized protein</fullName>
    </submittedName>
</protein>
<dbReference type="RefSeq" id="XP_016484168.1">
    <property type="nucleotide sequence ID" value="XM_016628682.1"/>
</dbReference>
<reference evidence="1" key="1">
    <citation type="submission" date="2025-08" db="UniProtKB">
        <authorList>
            <consortium name="RefSeq"/>
        </authorList>
    </citation>
    <scope>IDENTIFICATION</scope>
</reference>
<dbReference type="OrthoDB" id="1303672at2759"/>
<organism evidence="1">
    <name type="scientific">Nicotiana tabacum</name>
    <name type="common">Common tobacco</name>
    <dbReference type="NCBI Taxonomy" id="4097"/>
    <lineage>
        <taxon>Eukaryota</taxon>
        <taxon>Viridiplantae</taxon>
        <taxon>Streptophyta</taxon>
        <taxon>Embryophyta</taxon>
        <taxon>Tracheophyta</taxon>
        <taxon>Spermatophyta</taxon>
        <taxon>Magnoliopsida</taxon>
        <taxon>eudicotyledons</taxon>
        <taxon>Gunneridae</taxon>
        <taxon>Pentapetalae</taxon>
        <taxon>asterids</taxon>
        <taxon>lamiids</taxon>
        <taxon>Solanales</taxon>
        <taxon>Solanaceae</taxon>
        <taxon>Nicotianoideae</taxon>
        <taxon>Nicotianeae</taxon>
        <taxon>Nicotiana</taxon>
    </lineage>
</organism>
<evidence type="ECO:0000313" key="1">
    <source>
        <dbReference type="RefSeq" id="XP_016484168.1"/>
    </source>
</evidence>
<proteinExistence type="predicted"/>
<accession>A0A1S4B5U6</accession>
<dbReference type="PaxDb" id="4097-A0A1S4B5U6"/>